<evidence type="ECO:0000256" key="5">
    <source>
        <dbReference type="ARBA" id="ARBA00023002"/>
    </source>
</evidence>
<dbReference type="InterPro" id="IPR036188">
    <property type="entry name" value="FAD/NAD-bd_sf"/>
</dbReference>
<dbReference type="EMBL" id="ML735276">
    <property type="protein sequence ID" value="KAE8388616.1"/>
    <property type="molecule type" value="Genomic_DNA"/>
</dbReference>
<dbReference type="GO" id="GO:0050660">
    <property type="term" value="F:flavin adenine dinucleotide binding"/>
    <property type="evidence" value="ECO:0007669"/>
    <property type="project" value="InterPro"/>
</dbReference>
<dbReference type="PRINTS" id="PR00419">
    <property type="entry name" value="ADXRDTASE"/>
</dbReference>
<accession>A0A5N7C3F5</accession>
<dbReference type="GO" id="GO:0004499">
    <property type="term" value="F:N,N-dimethylaniline monooxygenase activity"/>
    <property type="evidence" value="ECO:0007669"/>
    <property type="project" value="InterPro"/>
</dbReference>
<sequence length="478" mass="53641">MSQNKSIAIIGTGPAGAIAVDALVQENSFDLIRVFERQEKAGGCWVSRENENAVPLDIDNLSARTADGPVPIPANLPQHVPTLSQHRYFDSHVYPTLHANVDASVMEYSQEQIPRILSEWSVGVHGPDTPFRHHTVIRQYIEDLLNRNGYQDLVEYNTTVERAEKDAKTGKWTLTLRRAGQPNGFDYWWTETFDALVVASGHYAVPYVPAIAGLKEFAAKYPGSVEHTKQYRGPERYKGKRVITVGASVSAADTAVSLVNHAKSPVYAVVRGKYNAYFGDEAFRHPQIERRPPISHISSDNGERTVHFEDGTSVSDVDHIIFGTGFTWTLPFLPDIPIRNNRVPDLYLHVFHQRDPSLVFLGAVGAGLTFKVFEWQAVAAARVLAGKAQLPSLEEQRRWEEDRIAKKGDGPGFLMLNPDFETYFEQLRQLAGEPAEGEPGRRLPPFKQQWVHTFNAGHQRRIRMWKRANKAAGTQSKL</sequence>
<keyword evidence="2" id="KW-0285">Flavoprotein</keyword>
<dbReference type="GO" id="GO:0050661">
    <property type="term" value="F:NADP binding"/>
    <property type="evidence" value="ECO:0007669"/>
    <property type="project" value="InterPro"/>
</dbReference>
<dbReference type="Gene3D" id="3.50.50.60">
    <property type="entry name" value="FAD/NAD(P)-binding domain"/>
    <property type="match status" value="2"/>
</dbReference>
<dbReference type="SUPFAM" id="SSF51905">
    <property type="entry name" value="FAD/NAD(P)-binding domain"/>
    <property type="match status" value="2"/>
</dbReference>
<organism evidence="6">
    <name type="scientific">Petromyces alliaceus</name>
    <name type="common">Aspergillus alliaceus</name>
    <dbReference type="NCBI Taxonomy" id="209559"/>
    <lineage>
        <taxon>Eukaryota</taxon>
        <taxon>Fungi</taxon>
        <taxon>Dikarya</taxon>
        <taxon>Ascomycota</taxon>
        <taxon>Pezizomycotina</taxon>
        <taxon>Eurotiomycetes</taxon>
        <taxon>Eurotiomycetidae</taxon>
        <taxon>Eurotiales</taxon>
        <taxon>Aspergillaceae</taxon>
        <taxon>Aspergillus</taxon>
        <taxon>Aspergillus subgen. Circumdati</taxon>
    </lineage>
</organism>
<dbReference type="Proteomes" id="UP000326877">
    <property type="component" value="Unassembled WGS sequence"/>
</dbReference>
<keyword evidence="4" id="KW-0521">NADP</keyword>
<evidence type="ECO:0000313" key="6">
    <source>
        <dbReference type="EMBL" id="KAE8388616.1"/>
    </source>
</evidence>
<evidence type="ECO:0000256" key="3">
    <source>
        <dbReference type="ARBA" id="ARBA00022827"/>
    </source>
</evidence>
<dbReference type="Pfam" id="PF00743">
    <property type="entry name" value="FMO-like"/>
    <property type="match status" value="2"/>
</dbReference>
<dbReference type="InterPro" id="IPR020946">
    <property type="entry name" value="Flavin_mOase-like"/>
</dbReference>
<reference evidence="6" key="1">
    <citation type="submission" date="2019-04" db="EMBL/GenBank/DDBJ databases">
        <title>Friends and foes A comparative genomics studyof 23 Aspergillus species from section Flavi.</title>
        <authorList>
            <consortium name="DOE Joint Genome Institute"/>
            <person name="Kjaerbolling I."/>
            <person name="Vesth T."/>
            <person name="Frisvad J.C."/>
            <person name="Nybo J.L."/>
            <person name="Theobald S."/>
            <person name="Kildgaard S."/>
            <person name="Isbrandt T."/>
            <person name="Kuo A."/>
            <person name="Sato A."/>
            <person name="Lyhne E.K."/>
            <person name="Kogle M.E."/>
            <person name="Wiebenga A."/>
            <person name="Kun R.S."/>
            <person name="Lubbers R.J."/>
            <person name="Makela M.R."/>
            <person name="Barry K."/>
            <person name="Chovatia M."/>
            <person name="Clum A."/>
            <person name="Daum C."/>
            <person name="Haridas S."/>
            <person name="He G."/>
            <person name="LaButti K."/>
            <person name="Lipzen A."/>
            <person name="Mondo S."/>
            <person name="Riley R."/>
            <person name="Salamov A."/>
            <person name="Simmons B.A."/>
            <person name="Magnuson J.K."/>
            <person name="Henrissat B."/>
            <person name="Mortensen U.H."/>
            <person name="Larsen T.O."/>
            <person name="Devries R.P."/>
            <person name="Grigoriev I.V."/>
            <person name="Machida M."/>
            <person name="Baker S.E."/>
            <person name="Andersen M.R."/>
        </authorList>
    </citation>
    <scope>NUCLEOTIDE SEQUENCE [LARGE SCALE GENOMIC DNA]</scope>
    <source>
        <strain evidence="6">IBT 14317</strain>
    </source>
</reference>
<evidence type="ECO:0000256" key="4">
    <source>
        <dbReference type="ARBA" id="ARBA00022857"/>
    </source>
</evidence>
<keyword evidence="3" id="KW-0274">FAD</keyword>
<evidence type="ECO:0008006" key="7">
    <source>
        <dbReference type="Google" id="ProtNLM"/>
    </source>
</evidence>
<proteinExistence type="inferred from homology"/>
<protein>
    <recommendedName>
        <fullName evidence="7">Monooxygenase</fullName>
    </recommendedName>
</protein>
<evidence type="ECO:0000256" key="1">
    <source>
        <dbReference type="ARBA" id="ARBA00009183"/>
    </source>
</evidence>
<gene>
    <name evidence="6" type="ORF">BDV23DRAFT_195061</name>
</gene>
<dbReference type="InterPro" id="IPR000960">
    <property type="entry name" value="Flavin_mOase"/>
</dbReference>
<dbReference type="PANTHER" id="PTHR23023">
    <property type="entry name" value="DIMETHYLANILINE MONOOXYGENASE"/>
    <property type="match status" value="1"/>
</dbReference>
<comment type="similarity">
    <text evidence="1">Belongs to the FMO family.</text>
</comment>
<dbReference type="AlphaFoldDB" id="A0A5N7C3F5"/>
<dbReference type="InterPro" id="IPR050346">
    <property type="entry name" value="FMO-like"/>
</dbReference>
<keyword evidence="5" id="KW-0560">Oxidoreductase</keyword>
<dbReference type="PIRSF" id="PIRSF000332">
    <property type="entry name" value="FMO"/>
    <property type="match status" value="1"/>
</dbReference>
<dbReference type="OrthoDB" id="66881at2759"/>
<evidence type="ECO:0000256" key="2">
    <source>
        <dbReference type="ARBA" id="ARBA00022630"/>
    </source>
</evidence>
<name>A0A5N7C3F5_PETAA</name>